<comment type="similarity">
    <text evidence="1">Belongs to the CNOT9 family.</text>
</comment>
<dbReference type="Proteomes" id="UP000235220">
    <property type="component" value="Chromosome 1"/>
</dbReference>
<dbReference type="GO" id="GO:0006402">
    <property type="term" value="P:mRNA catabolic process"/>
    <property type="evidence" value="ECO:0007669"/>
    <property type="project" value="InterPro"/>
</dbReference>
<gene>
    <name evidence="4" type="primary">LOC108980646</name>
</gene>
<dbReference type="GeneID" id="108980646"/>
<accession>A0A2I4DJ59</accession>
<dbReference type="InterPro" id="IPR016024">
    <property type="entry name" value="ARM-type_fold"/>
</dbReference>
<feature type="compositionally biased region" description="Low complexity" evidence="2">
    <location>
        <begin position="7"/>
        <end position="28"/>
    </location>
</feature>
<dbReference type="Gene3D" id="1.25.10.10">
    <property type="entry name" value="Leucine-rich Repeat Variant"/>
    <property type="match status" value="1"/>
</dbReference>
<evidence type="ECO:0000256" key="2">
    <source>
        <dbReference type="SAM" id="MobiDB-lite"/>
    </source>
</evidence>
<dbReference type="KEGG" id="jre:108980646"/>
<dbReference type="STRING" id="51240.A0A2I4DJ59"/>
<proteinExistence type="inferred from homology"/>
<dbReference type="InterPro" id="IPR007216">
    <property type="entry name" value="CNOT9"/>
</dbReference>
<evidence type="ECO:0000313" key="4">
    <source>
        <dbReference type="RefSeq" id="XP_018807189.1"/>
    </source>
</evidence>
<dbReference type="OrthoDB" id="1183224at2759"/>
<evidence type="ECO:0000313" key="3">
    <source>
        <dbReference type="Proteomes" id="UP000235220"/>
    </source>
</evidence>
<name>A0A2I4DJ59_JUGRE</name>
<dbReference type="GO" id="GO:0030015">
    <property type="term" value="C:CCR4-NOT core complex"/>
    <property type="evidence" value="ECO:0000318"/>
    <property type="project" value="GO_Central"/>
</dbReference>
<keyword evidence="3" id="KW-1185">Reference proteome</keyword>
<sequence length="318" mass="36177">MANLPESLFFSDPRPSSSSFGAGPSTSGANTYKTSDHDQGDPSRAKILHLILDLNDYRTRERALYLLDKSRGSIREDLPLLLWNSFGTIYSLLKEILDVYRLISAQNLTQRASNRVCCALALFQCVASHRDTRMRFIKARIPSYLFPLLNIENKERPYEHLRLTSLGVIGSLVKAGDAEAVSYLLENEIFIYCLRCMEVGGELSKTVATYIVQRIIINEEGLRYCCAFAQRFYTLSRALGNMLECRAELPGKRLLKYIIYCYLRLSHNPRARDGLRTCLPASLRDPDIINLLRDDPTTVGFLQQLLYNVSMGHQYTVI</sequence>
<dbReference type="Pfam" id="PF04078">
    <property type="entry name" value="Rcd1"/>
    <property type="match status" value="1"/>
</dbReference>
<dbReference type="InterPro" id="IPR011989">
    <property type="entry name" value="ARM-like"/>
</dbReference>
<organism evidence="3 4">
    <name type="scientific">Juglans regia</name>
    <name type="common">English walnut</name>
    <dbReference type="NCBI Taxonomy" id="51240"/>
    <lineage>
        <taxon>Eukaryota</taxon>
        <taxon>Viridiplantae</taxon>
        <taxon>Streptophyta</taxon>
        <taxon>Embryophyta</taxon>
        <taxon>Tracheophyta</taxon>
        <taxon>Spermatophyta</taxon>
        <taxon>Magnoliopsida</taxon>
        <taxon>eudicotyledons</taxon>
        <taxon>Gunneridae</taxon>
        <taxon>Pentapetalae</taxon>
        <taxon>rosids</taxon>
        <taxon>fabids</taxon>
        <taxon>Fagales</taxon>
        <taxon>Juglandaceae</taxon>
        <taxon>Juglans</taxon>
    </lineage>
</organism>
<dbReference type="PANTHER" id="PTHR12262">
    <property type="entry name" value="CCR4-NOT TRANSCRIPTION COMPLEX SUBUNIT 9"/>
    <property type="match status" value="1"/>
</dbReference>
<evidence type="ECO:0000256" key="1">
    <source>
        <dbReference type="ARBA" id="ARBA00006385"/>
    </source>
</evidence>
<dbReference type="AlphaFoldDB" id="A0A2I4DJ59"/>
<reference evidence="4" key="1">
    <citation type="submission" date="2025-08" db="UniProtKB">
        <authorList>
            <consortium name="RefSeq"/>
        </authorList>
    </citation>
    <scope>IDENTIFICATION</scope>
    <source>
        <tissue evidence="4">Leaves</tissue>
    </source>
</reference>
<dbReference type="GO" id="GO:0000932">
    <property type="term" value="C:P-body"/>
    <property type="evidence" value="ECO:0000318"/>
    <property type="project" value="GO_Central"/>
</dbReference>
<feature type="region of interest" description="Disordered" evidence="2">
    <location>
        <begin position="1"/>
        <end position="41"/>
    </location>
</feature>
<protein>
    <submittedName>
        <fullName evidence="4">CCR4-NOT transcription complex subunit 9-like isoform X1</fullName>
    </submittedName>
</protein>
<dbReference type="RefSeq" id="XP_018807189.1">
    <property type="nucleotide sequence ID" value="XM_018951644.2"/>
</dbReference>
<dbReference type="SUPFAM" id="SSF48371">
    <property type="entry name" value="ARM repeat"/>
    <property type="match status" value="1"/>
</dbReference>
<dbReference type="GO" id="GO:0017148">
    <property type="term" value="P:negative regulation of translation"/>
    <property type="evidence" value="ECO:0000318"/>
    <property type="project" value="GO_Central"/>
</dbReference>
<dbReference type="Gramene" id="Jr01_18710_p1">
    <property type="protein sequence ID" value="cds.Jr01_18710_p1"/>
    <property type="gene ID" value="Jr01_18710"/>
</dbReference>